<evidence type="ECO:0000313" key="1">
    <source>
        <dbReference type="EMBL" id="KAI3732885.1"/>
    </source>
</evidence>
<reference evidence="1 2" key="2">
    <citation type="journal article" date="2022" name="Mol. Ecol. Resour.">
        <title>The genomes of chicory, endive, great burdock and yacon provide insights into Asteraceae paleo-polyploidization history and plant inulin production.</title>
        <authorList>
            <person name="Fan W."/>
            <person name="Wang S."/>
            <person name="Wang H."/>
            <person name="Wang A."/>
            <person name="Jiang F."/>
            <person name="Liu H."/>
            <person name="Zhao H."/>
            <person name="Xu D."/>
            <person name="Zhang Y."/>
        </authorList>
    </citation>
    <scope>NUCLEOTIDE SEQUENCE [LARGE SCALE GENOMIC DNA]</scope>
    <source>
        <strain evidence="2">cv. Yunnan</strain>
        <tissue evidence="1">Leaves</tissue>
    </source>
</reference>
<gene>
    <name evidence="1" type="ORF">L1987_64096</name>
</gene>
<proteinExistence type="predicted"/>
<reference evidence="2" key="1">
    <citation type="journal article" date="2022" name="Mol. Ecol. Resour.">
        <title>The genomes of chicory, endive, great burdock and yacon provide insights into Asteraceae palaeo-polyploidization history and plant inulin production.</title>
        <authorList>
            <person name="Fan W."/>
            <person name="Wang S."/>
            <person name="Wang H."/>
            <person name="Wang A."/>
            <person name="Jiang F."/>
            <person name="Liu H."/>
            <person name="Zhao H."/>
            <person name="Xu D."/>
            <person name="Zhang Y."/>
        </authorList>
    </citation>
    <scope>NUCLEOTIDE SEQUENCE [LARGE SCALE GENOMIC DNA]</scope>
    <source>
        <strain evidence="2">cv. Yunnan</strain>
    </source>
</reference>
<organism evidence="1 2">
    <name type="scientific">Smallanthus sonchifolius</name>
    <dbReference type="NCBI Taxonomy" id="185202"/>
    <lineage>
        <taxon>Eukaryota</taxon>
        <taxon>Viridiplantae</taxon>
        <taxon>Streptophyta</taxon>
        <taxon>Embryophyta</taxon>
        <taxon>Tracheophyta</taxon>
        <taxon>Spermatophyta</taxon>
        <taxon>Magnoliopsida</taxon>
        <taxon>eudicotyledons</taxon>
        <taxon>Gunneridae</taxon>
        <taxon>Pentapetalae</taxon>
        <taxon>asterids</taxon>
        <taxon>campanulids</taxon>
        <taxon>Asterales</taxon>
        <taxon>Asteraceae</taxon>
        <taxon>Asteroideae</taxon>
        <taxon>Heliantheae alliance</taxon>
        <taxon>Millerieae</taxon>
        <taxon>Smallanthus</taxon>
    </lineage>
</organism>
<name>A0ACB9CF65_9ASTR</name>
<dbReference type="Proteomes" id="UP001056120">
    <property type="component" value="Linkage Group LG21"/>
</dbReference>
<accession>A0ACB9CF65</accession>
<protein>
    <submittedName>
        <fullName evidence="1">Uncharacterized protein</fullName>
    </submittedName>
</protein>
<comment type="caution">
    <text evidence="1">The sequence shown here is derived from an EMBL/GenBank/DDBJ whole genome shotgun (WGS) entry which is preliminary data.</text>
</comment>
<keyword evidence="2" id="KW-1185">Reference proteome</keyword>
<dbReference type="EMBL" id="CM042038">
    <property type="protein sequence ID" value="KAI3732885.1"/>
    <property type="molecule type" value="Genomic_DNA"/>
</dbReference>
<sequence>MIFLNDVEIMIVDVNSQSQFDSWHLSDLVVGHGKQDALRLLLKQGKQLQQILGMLDDIKELGSEAVVKKRSKVYLNKACKVILISHLIHHPWLSYSEQAKDLEQNDIFLYVSSTVIIEPLSHVLNTQASDHFFETFFTTVLLAGHDSLSLLYA</sequence>
<evidence type="ECO:0000313" key="2">
    <source>
        <dbReference type="Proteomes" id="UP001056120"/>
    </source>
</evidence>